<feature type="compositionally biased region" description="Polar residues" evidence="2">
    <location>
        <begin position="386"/>
        <end position="395"/>
    </location>
</feature>
<keyword evidence="1" id="KW-0040">ANK repeat</keyword>
<reference evidence="3" key="1">
    <citation type="journal article" date="2023" name="Mol. Biol. Evol.">
        <title>Third-Generation Sequencing Reveals the Adaptive Role of the Epigenome in Three Deep-Sea Polychaetes.</title>
        <authorList>
            <person name="Perez M."/>
            <person name="Aroh O."/>
            <person name="Sun Y."/>
            <person name="Lan Y."/>
            <person name="Juniper S.K."/>
            <person name="Young C.R."/>
            <person name="Angers B."/>
            <person name="Qian P.Y."/>
        </authorList>
    </citation>
    <scope>NUCLEOTIDE SEQUENCE</scope>
    <source>
        <strain evidence="3">P08H-3</strain>
    </source>
</reference>
<keyword evidence="4" id="KW-1185">Reference proteome</keyword>
<feature type="compositionally biased region" description="Low complexity" evidence="2">
    <location>
        <begin position="171"/>
        <end position="188"/>
    </location>
</feature>
<feature type="compositionally biased region" description="Polar residues" evidence="2">
    <location>
        <begin position="227"/>
        <end position="238"/>
    </location>
</feature>
<proteinExistence type="predicted"/>
<organism evidence="3 4">
    <name type="scientific">Paralvinella palmiformis</name>
    <dbReference type="NCBI Taxonomy" id="53620"/>
    <lineage>
        <taxon>Eukaryota</taxon>
        <taxon>Metazoa</taxon>
        <taxon>Spiralia</taxon>
        <taxon>Lophotrochozoa</taxon>
        <taxon>Annelida</taxon>
        <taxon>Polychaeta</taxon>
        <taxon>Sedentaria</taxon>
        <taxon>Canalipalpata</taxon>
        <taxon>Terebellida</taxon>
        <taxon>Terebelliformia</taxon>
        <taxon>Alvinellidae</taxon>
        <taxon>Paralvinella</taxon>
    </lineage>
</organism>
<feature type="compositionally biased region" description="Polar residues" evidence="2">
    <location>
        <begin position="418"/>
        <end position="427"/>
    </location>
</feature>
<dbReference type="Proteomes" id="UP001208570">
    <property type="component" value="Unassembled WGS sequence"/>
</dbReference>
<sequence length="472" mass="50291">MSSVPESASKGDKVARPSTAVKGSTSSASAQKRVQTPAKDSKKGQGGGGDHGGKVQKTNGKGHKPQGETQKETSKSEQNKTQPLKEGKSEKSEQRKDGTLGKSDSLPPKGKVSKVKEMLKGIEHSSEADAQNKQSAQGRTKQTDGRIGKSSGTGPRSQESHDNVKKNQADSLQLLKSASAKLGLANLNRRSPASGSGDANTSTNSGRRSGLDESVLGRSRNAETPLLNISQGASSRVSSAVKKFNQAEKTAKEQSETTDKTPDRNVEQEGVHPETNQQSKKSDQQADGSQRVDGEMDGSDTPGPTFTQSNKNPALNKETKTEPQTPKTPKSAAVQRSASKEPSERHGAKSAPSGRSNEDAKQSNSKKDATSKQNESSSKHPDAKTESSTVDTSKPSSKHTSKGNDNQKTPATDRMAQDPNQDESSNRLLHLAQKNEWQDTGISTLMLSVRENRLVISERLLDLGANVNQKAK</sequence>
<feature type="compositionally biased region" description="Basic and acidic residues" evidence="2">
    <location>
        <begin position="114"/>
        <end position="127"/>
    </location>
</feature>
<name>A0AAD9JSP4_9ANNE</name>
<dbReference type="PROSITE" id="PS50297">
    <property type="entry name" value="ANK_REP_REGION"/>
    <property type="match status" value="1"/>
</dbReference>
<feature type="compositionally biased region" description="Polar residues" evidence="2">
    <location>
        <begin position="302"/>
        <end position="313"/>
    </location>
</feature>
<evidence type="ECO:0000256" key="1">
    <source>
        <dbReference type="PROSITE-ProRule" id="PRU00023"/>
    </source>
</evidence>
<feature type="compositionally biased region" description="Basic and acidic residues" evidence="2">
    <location>
        <begin position="338"/>
        <end position="347"/>
    </location>
</feature>
<feature type="region of interest" description="Disordered" evidence="2">
    <location>
        <begin position="1"/>
        <end position="432"/>
    </location>
</feature>
<dbReference type="EMBL" id="JAODUP010000190">
    <property type="protein sequence ID" value="KAK2157500.1"/>
    <property type="molecule type" value="Genomic_DNA"/>
</dbReference>
<evidence type="ECO:0008006" key="5">
    <source>
        <dbReference type="Google" id="ProtNLM"/>
    </source>
</evidence>
<evidence type="ECO:0000256" key="2">
    <source>
        <dbReference type="SAM" id="MobiDB-lite"/>
    </source>
</evidence>
<feature type="compositionally biased region" description="Basic and acidic residues" evidence="2">
    <location>
        <begin position="158"/>
        <end position="168"/>
    </location>
</feature>
<feature type="compositionally biased region" description="Polar residues" evidence="2">
    <location>
        <begin position="189"/>
        <end position="207"/>
    </location>
</feature>
<evidence type="ECO:0000313" key="4">
    <source>
        <dbReference type="Proteomes" id="UP001208570"/>
    </source>
</evidence>
<feature type="compositionally biased region" description="Basic and acidic residues" evidence="2">
    <location>
        <begin position="65"/>
        <end position="99"/>
    </location>
</feature>
<protein>
    <recommendedName>
        <fullName evidence="5">Ankyrin repeat protein</fullName>
    </recommendedName>
</protein>
<feature type="compositionally biased region" description="Basic and acidic residues" evidence="2">
    <location>
        <begin position="280"/>
        <end position="294"/>
    </location>
</feature>
<dbReference type="PROSITE" id="PS50088">
    <property type="entry name" value="ANK_REPEAT"/>
    <property type="match status" value="1"/>
</dbReference>
<dbReference type="AlphaFoldDB" id="A0AAD9JSP4"/>
<feature type="non-terminal residue" evidence="3">
    <location>
        <position position="1"/>
    </location>
</feature>
<comment type="caution">
    <text evidence="3">The sequence shown here is derived from an EMBL/GenBank/DDBJ whole genome shotgun (WGS) entry which is preliminary data.</text>
</comment>
<feature type="compositionally biased region" description="Polar residues" evidence="2">
    <location>
        <begin position="128"/>
        <end position="140"/>
    </location>
</feature>
<feature type="compositionally biased region" description="Basic and acidic residues" evidence="2">
    <location>
        <begin position="356"/>
        <end position="370"/>
    </location>
</feature>
<evidence type="ECO:0000313" key="3">
    <source>
        <dbReference type="EMBL" id="KAK2157500.1"/>
    </source>
</evidence>
<gene>
    <name evidence="3" type="ORF">LSH36_190g04023</name>
</gene>
<dbReference type="InterPro" id="IPR002110">
    <property type="entry name" value="Ankyrin_rpt"/>
</dbReference>
<feature type="compositionally biased region" description="Polar residues" evidence="2">
    <location>
        <begin position="21"/>
        <end position="34"/>
    </location>
</feature>
<accession>A0AAD9JSP4</accession>
<feature type="repeat" description="ANK" evidence="1">
    <location>
        <begin position="440"/>
        <end position="472"/>
    </location>
</feature>
<feature type="compositionally biased region" description="Basic and acidic residues" evidence="2">
    <location>
        <begin position="245"/>
        <end position="272"/>
    </location>
</feature>